<dbReference type="Proteomes" id="UP000019489">
    <property type="component" value="Unassembled WGS sequence"/>
</dbReference>
<dbReference type="STRING" id="1386089.N865_12805"/>
<dbReference type="RefSeq" id="WP_034804551.1">
    <property type="nucleotide sequence ID" value="NZ_AWSA01000016.1"/>
</dbReference>
<reference evidence="3 4" key="1">
    <citation type="submission" date="2013-08" db="EMBL/GenBank/DDBJ databases">
        <title>Intrasporangium oryzae NRRL B-24470.</title>
        <authorList>
            <person name="Liu H."/>
            <person name="Wang G."/>
        </authorList>
    </citation>
    <scope>NUCLEOTIDE SEQUENCE [LARGE SCALE GENOMIC DNA]</scope>
    <source>
        <strain evidence="3 4">NRRL B-24470</strain>
    </source>
</reference>
<feature type="compositionally biased region" description="Polar residues" evidence="1">
    <location>
        <begin position="41"/>
        <end position="65"/>
    </location>
</feature>
<organism evidence="3 4">
    <name type="scientific">Intrasporangium oryzae NRRL B-24470</name>
    <dbReference type="NCBI Taxonomy" id="1386089"/>
    <lineage>
        <taxon>Bacteria</taxon>
        <taxon>Bacillati</taxon>
        <taxon>Actinomycetota</taxon>
        <taxon>Actinomycetes</taxon>
        <taxon>Micrococcales</taxon>
        <taxon>Intrasporangiaceae</taxon>
        <taxon>Intrasporangium</taxon>
    </lineage>
</organism>
<protein>
    <recommendedName>
        <fullName evidence="5">DUF4352 domain-containing protein</fullName>
    </recommendedName>
</protein>
<dbReference type="OrthoDB" id="3730525at2"/>
<keyword evidence="2" id="KW-0812">Transmembrane</keyword>
<comment type="caution">
    <text evidence="3">The sequence shown here is derived from an EMBL/GenBank/DDBJ whole genome shotgun (WGS) entry which is preliminary data.</text>
</comment>
<feature type="transmembrane region" description="Helical" evidence="2">
    <location>
        <begin position="20"/>
        <end position="40"/>
    </location>
</feature>
<proteinExistence type="predicted"/>
<name>W9G7C5_9MICO</name>
<accession>W9G7C5</accession>
<evidence type="ECO:0008006" key="5">
    <source>
        <dbReference type="Google" id="ProtNLM"/>
    </source>
</evidence>
<gene>
    <name evidence="3" type="ORF">N865_12805</name>
</gene>
<keyword evidence="2" id="KW-1133">Transmembrane helix</keyword>
<keyword evidence="2" id="KW-0472">Membrane</keyword>
<evidence type="ECO:0000256" key="1">
    <source>
        <dbReference type="SAM" id="MobiDB-lite"/>
    </source>
</evidence>
<feature type="region of interest" description="Disordered" evidence="1">
    <location>
        <begin position="41"/>
        <end position="66"/>
    </location>
</feature>
<sequence>MSDRSGDGNGAGGHAMLNAVIGVVGAVLAAVAGVVATSVLSGRSDQPTSPNAFVGPTTSSRQVGTTPFAGHREFQHFTVQVNELKGPRTDGSGSLIYDLMVRVCVTSAAPDAEDGRTRISWDPWTLVLEDGRKIRPDAGLAGLVGALPRQKYYNTGECGAGAIHFRVGDPAVPVSGVRYANVQGDVATFER</sequence>
<evidence type="ECO:0000313" key="3">
    <source>
        <dbReference type="EMBL" id="EWT01935.1"/>
    </source>
</evidence>
<evidence type="ECO:0000256" key="2">
    <source>
        <dbReference type="SAM" id="Phobius"/>
    </source>
</evidence>
<dbReference type="AlphaFoldDB" id="W9G7C5"/>
<evidence type="ECO:0000313" key="4">
    <source>
        <dbReference type="Proteomes" id="UP000019489"/>
    </source>
</evidence>
<keyword evidence="4" id="KW-1185">Reference proteome</keyword>
<dbReference type="EMBL" id="AWSA01000016">
    <property type="protein sequence ID" value="EWT01935.1"/>
    <property type="molecule type" value="Genomic_DNA"/>
</dbReference>